<protein>
    <submittedName>
        <fullName evidence="1">Minor tail protein</fullName>
    </submittedName>
</protein>
<dbReference type="KEGG" id="vg:26586386"/>
<evidence type="ECO:0000313" key="2">
    <source>
        <dbReference type="Proteomes" id="UP000204054"/>
    </source>
</evidence>
<gene>
    <name evidence="1" type="primary">28</name>
    <name evidence="1" type="ORF">SEA_BAEE_28</name>
</gene>
<accession>A0A0F6SJP9</accession>
<dbReference type="RefSeq" id="YP_009193483.1">
    <property type="nucleotide sequence ID" value="NC_028742.1"/>
</dbReference>
<evidence type="ECO:0000313" key="1">
    <source>
        <dbReference type="EMBL" id="AKF14597.1"/>
    </source>
</evidence>
<organism evidence="1 2">
    <name type="scientific">Mycobacterium phage Baee</name>
    <dbReference type="NCBI Taxonomy" id="1647306"/>
    <lineage>
        <taxon>Viruses</taxon>
        <taxon>Duplodnaviria</taxon>
        <taxon>Heunggongvirae</taxon>
        <taxon>Uroviricota</taxon>
        <taxon>Caudoviricetes</taxon>
        <taxon>Bclasvirinae</taxon>
        <taxon>Acadianvirus</taxon>
        <taxon>Acadianvirus baee</taxon>
    </lineage>
</organism>
<reference evidence="1 2" key="1">
    <citation type="journal article" date="2015" name="Genome Announc.">
        <title>Genome Sequences of Mycobacteriophages AlanGrant, Baee, Corofin, OrangeOswald, and Vincenzo, New Members of Cluster B.</title>
        <authorList>
            <person name="Pope W.H."/>
            <person name="Carbonara M.E."/>
            <person name="Cioffi H.M."/>
            <person name="Cruz T."/>
            <person name="Dang B.Q."/>
            <person name="Doyle A.N."/>
            <person name="Fan O.H."/>
            <person name="Gallagher M."/>
            <person name="Gentile G.M."/>
            <person name="German B.A."/>
            <person name="Farrell M.E."/>
            <person name="Gerwig M."/>
            <person name="Hunter K.L."/>
            <person name="Lefever V.E."/>
            <person name="Marfisi N.A."/>
            <person name="McDonnell J.E."/>
            <person name="Monga J.K."/>
            <person name="Quiroz K.G."/>
            <person name="Pong A.C."/>
            <person name="Rimple P.A."/>
            <person name="Situ M."/>
            <person name="Sohnen P.C."/>
            <person name="Stockinger A.N."/>
            <person name="Thompson P.K."/>
            <person name="Torchio N.M."/>
            <person name="Toner C.L."/>
            <person name="Ulbrich M.C."/>
            <person name="Vohra N.I."/>
            <person name="Zakir A."/>
            <person name="Adkins N.L."/>
            <person name="Brown B.R."/>
            <person name="Churilla B.M."/>
            <person name="Kramer Z.J."/>
            <person name="Lapin J.S."/>
            <person name="Montgomery M.T."/>
            <person name="Prout A.K."/>
            <person name="Grubb S.R."/>
            <person name="Warner M.H."/>
            <person name="Bowman C.A."/>
            <person name="Russell D.A."/>
            <person name="Hatfull G.F."/>
        </authorList>
    </citation>
    <scope>NUCLEOTIDE SEQUENCE [LARGE SCALE GENOMIC DNA]</scope>
</reference>
<proteinExistence type="predicted"/>
<name>A0A0F6SJP9_9CAUD</name>
<sequence length="362" mass="39816">MADDQHRVITDNQIVALQTKGGATLYEFRASDQETFNWSRESTNVSTFDLTAPPIGDPDRVPAIQPWLHWVTVWDGDRDALLWKGPVYKSVANKRGVQISARDTNVYLSRTRTPITKRWDAADPSWVAGELWRPMAERQGLDLNPIILTDPEGDRYDFHCVADEQMLDQTVKELVNLGLTYTCVSGAPILGPAPRNAIAMLGESDFIGDGISIIRDGSQVFNDVLVRVPGDEVRDRVPLAGANLETIVNLDNISDVSNVARAARQYLRQTSQVRADLDLPSGTVLHPSAPVSIDELIPSTRYWITAQGVQQEMRLESVTVDRAAGSATVKVTMTQVVDVPELTDTEGTNRTLGGQLLPGQTS</sequence>
<dbReference type="Proteomes" id="UP000204054">
    <property type="component" value="Segment"/>
</dbReference>
<dbReference type="OrthoDB" id="3617at10239"/>
<keyword evidence="2" id="KW-1185">Reference proteome</keyword>
<dbReference type="GeneID" id="26586386"/>
<dbReference type="EMBL" id="KR080199">
    <property type="protein sequence ID" value="AKF14597.1"/>
    <property type="molecule type" value="Genomic_DNA"/>
</dbReference>